<feature type="domain" description="Carrier" evidence="7">
    <location>
        <begin position="3571"/>
        <end position="3647"/>
    </location>
</feature>
<dbReference type="SMART" id="SM00823">
    <property type="entry name" value="PKS_PP"/>
    <property type="match status" value="3"/>
</dbReference>
<dbReference type="FunFam" id="3.30.300.30:FF:000033">
    <property type="entry name" value="Nonribosomal siderophore peptide synthase SidC"/>
    <property type="match status" value="1"/>
</dbReference>
<dbReference type="RefSeq" id="XP_047768210.1">
    <property type="nucleotide sequence ID" value="XM_047912061.1"/>
</dbReference>
<dbReference type="PANTHER" id="PTHR45527">
    <property type="entry name" value="NONRIBOSOMAL PEPTIDE SYNTHETASE"/>
    <property type="match status" value="1"/>
</dbReference>
<feature type="domain" description="Carrier" evidence="7">
    <location>
        <begin position="3023"/>
        <end position="3099"/>
    </location>
</feature>
<dbReference type="FunFam" id="3.40.50.12780:FF:000024">
    <property type="entry name" value="Nonribosomal siderophore peptide synthase SidC"/>
    <property type="match status" value="2"/>
</dbReference>
<accession>A0A9Q8UVC0</accession>
<dbReference type="InterPro" id="IPR036736">
    <property type="entry name" value="ACP-like_sf"/>
</dbReference>
<evidence type="ECO:0000313" key="8">
    <source>
        <dbReference type="EMBL" id="UJO23844.1"/>
    </source>
</evidence>
<dbReference type="CDD" id="cd19542">
    <property type="entry name" value="CT_NRPS-like"/>
    <property type="match status" value="1"/>
</dbReference>
<reference evidence="8" key="1">
    <citation type="submission" date="2021-12" db="EMBL/GenBank/DDBJ databases">
        <authorList>
            <person name="Zaccaron A."/>
            <person name="Stergiopoulos I."/>
        </authorList>
    </citation>
    <scope>NUCLEOTIDE SEQUENCE</scope>
    <source>
        <strain evidence="8">Race5_Kim</strain>
    </source>
</reference>
<dbReference type="PANTHER" id="PTHR45527:SF2">
    <property type="entry name" value="FERRICROCIN SYNTHETASE (NONRIBOSOMAL PEPTIDE SIDEROPHORE SYNTHASE ) (EUROFUNG)"/>
    <property type="match status" value="1"/>
</dbReference>
<feature type="compositionally biased region" description="Polar residues" evidence="6">
    <location>
        <begin position="4697"/>
        <end position="4711"/>
    </location>
</feature>
<dbReference type="Gene3D" id="3.40.50.12780">
    <property type="entry name" value="N-terminal domain of ligase-like"/>
    <property type="match status" value="3"/>
</dbReference>
<dbReference type="InterPro" id="IPR042099">
    <property type="entry name" value="ANL_N_sf"/>
</dbReference>
<evidence type="ECO:0000256" key="1">
    <source>
        <dbReference type="ARBA" id="ARBA00004924"/>
    </source>
</evidence>
<comment type="similarity">
    <text evidence="5">Belongs to the NRP synthetase family.</text>
</comment>
<keyword evidence="3" id="KW-0597">Phosphoprotein</keyword>
<keyword evidence="2" id="KW-0596">Phosphopantetheine</keyword>
<dbReference type="SUPFAM" id="SSF56801">
    <property type="entry name" value="Acetyl-CoA synthetase-like"/>
    <property type="match status" value="3"/>
</dbReference>
<dbReference type="Pfam" id="PF00501">
    <property type="entry name" value="AMP-binding"/>
    <property type="match status" value="3"/>
</dbReference>
<dbReference type="GeneID" id="71992791"/>
<dbReference type="GO" id="GO:0043041">
    <property type="term" value="P:amino acid activation for nonribosomal peptide biosynthetic process"/>
    <property type="evidence" value="ECO:0007669"/>
    <property type="project" value="TreeGrafter"/>
</dbReference>
<dbReference type="InterPro" id="IPR023213">
    <property type="entry name" value="CAT-like_dom_sf"/>
</dbReference>
<dbReference type="PROSITE" id="PS00012">
    <property type="entry name" value="PHOSPHOPANTETHEINE"/>
    <property type="match status" value="1"/>
</dbReference>
<evidence type="ECO:0000256" key="6">
    <source>
        <dbReference type="SAM" id="MobiDB-lite"/>
    </source>
</evidence>
<dbReference type="InterPro" id="IPR001242">
    <property type="entry name" value="Condensation_dom"/>
</dbReference>
<sequence>MTSPSTPIRPTPFPRLDTLSTDLRQAQDDRSLKRQYQRRQHSYASNVAAQPKGKTALLQDFSRFVASFTGEAEVCYQFALRTSSVVKPDIVQAAVVAYTNDETSDDGQTQECLLDVGRSSTDGLDFDFGFELLADPDVFDSINLAPTLTAPLVVQYHATQLSLVMVYDTQHLDDYFADIAWQILVDQLSGNADGVKLSTNHASVLNHPPLMHPPPLAQSGRGTLPVGLLHAGFQRSAARCPERSALHFQTSSSSGTLVDETFTYAQLDNLTTSLALQLRDTIKARPEDPTVVPAYMSNSAAFYVSWLAVLKAGFAFCPLPVGAPPEQLRGIVEEVGASLILTNGPQVGGRPWDAWYCDDDELATCLDVKEFLRSLSHDPETRRQSLPEVQESDLAYVMYTSGSTGKPKGVKIHHHAAACSIGSHCKHIPASFFKDGFRWFQFAAPTFDPSIMEIFTTWSTGGTLCGAPRDVLLTDPERAINQLSATIMMATPSMASVLRPEKVPTLRHLWTMGEKLTPKVIKNFSYDSPDNSPVDSHTPKLQIARRLLNAYGPTEGAINCNIVANFSHDERGSIIGQPVDTCSILILRPDRRKAVPVPMGFSGELAIGGPQVSQGYLNRPEQTAAAFVTSSTYGRLYRTGDRARIVKTKNGELTVEFLGRLTTDQVKLSGRRVELGQIESTIAGVPGVTDAVAIVHQHGAVGQGSEQIVVCMVADGVKAGDDLIDDARKAAEKSLAQFMRPTRYFVLPTMPRSRSGKTDRKALTGIVNEMWETTSDGSRRSSDSGYDTGLAQSVADNAMLGLVVDIIAKVCDVDTVHITPGTQLLSLGLDSLRAVRLLQQLRDKGISHLNVARVASSKTVSGLANACAGVGDADSTPSTIEQIDWRLRLADFSKQHLHTCAGQLSIPASDVDRVLPTTATQSGMIASFLRSMSRQPPSSTRKRYINHSIYHQAADVDVTKLQQAWHTALSRADILRTVFTSADDELAPFAQCVLTPSADLAAVQVHQYTCDFSPDWDSTVEQAQADAEAAIGLEKPPFRIAVIQSTQRTCYLLSLFHGIFDGGLLELILQDVEDFYFDRPLQSRSQIDVAVRKHFSGANGESVKHWKFIFEDFEPVPFPCVSASKPETQTPDVQVAEVIGTTTLDQIAQASKAASVSPLSILQAAWATVLLAYTGSSADVSFGSVVSDRMEEDLSSCAAPTFAVVPSRVLHHDSAASSIREMLSNLTSKNVDALPYHHLPLSSLTTAEGTLPYDTLLAFQAFDKSAGESSLWSSVDYPAMEHDFAVMIEVWPTASGPLRLRGTYTHDHLDRLAAGTMLRQLDNVVTFLCNNPNQPFHDARYAVDSRLQSQIPSALGASQQLPEAEQLLHHAFLQHVVTRPHAPALLFKQSTDDSQPDIEWSYSKLHNMARSLATNLLDGYGPLKNEPVMICMEKSAELYVAVLGVLLAGAGWCPIDPYSPPARQRAIMERTSSRLLLISPTASNVAADAMPDGVSQLLVDINILEAQAAKAEYRDLPVEGHPDDLAYLIFTSGTTGLPKGVPITHRSGATAMNALTEVIPSDVKGGQVRCMQFSQYTFDVFVQDLFYTWKLGGTVISSTRQLMIQNFSDLANDTKATHAHLTPAFSATLARSSIKTLEVVTMIGEKLTEAVAADWGTDMRAFNTYGPAEVTVVSTLRQFTGKQDPYHSSNVGVPLPSVGTYVVDSDNNVVMRGAIGELALSGPQLSPGYWKLPEVNAKKFIWNDKFQERLYLTGDLVRHLADGTLSFVGRNDDLVKLGGIRVELGEIAFALQDADHRIEKFEVLHCERQDADEKLVVAFLACPSLGASSDTVQAISSPAARDLAHIAREYGRKVLPPYMLPTTFIVLPRIPRTASAKVDRAAMTAVYHSLDLATWDSNGLEDSTSNDQHLVWREANRELLQVIANGLRVTSDSLHPASSLPTIGIDSIGAIRLIPKINALGYNLSVVDAFKCRKLSDLCELANASAVPRSDKNEPYPDRILESFHARYYSTTSAYLEQDDITVTPTTVLQEGLLSESFKDAGAYWSSHLFSLEPNIDLVKLKRAWTKVARQTEALRAGFVAKAMLPISSDAQSGDGLSYLQVVYDEPEIGWTEHQSVAFIEDAARTRVTEVAQYHHQQLFRLPPWAIDLFFAYDGTTKMMITIHHSIYDGPSLSFLEQDVQAAYQRVSKTQQRLPLTEAVASQSAVDADSDGVVNFWKEALKEFHVGPEEQSATDSGSAKLQHRIQYLRGSTTFTDLRAAAKKLGLTSIVTIFRTAWALVLGDLLETAQVLFAEILSDRIVDSKLENVIGPMMSTVPSMFVRKDTVAMTLTEYDSFAKKAWENRNIRPGTIKALMKRGPSSQVYPAMFAFHPAVGDDNGHSHRLWQRLPDVTQIEVEHPYAFNVWQDAEDTARFELAVADHIMNEGEQGLLLRQLDALIGTLAKTSDVPLAALTETLSRELLSISTPRKDTQCPSPYGPTHYVEHFAEIHPEWKGAEIALKIDFDETLTESWTYAELNDKSNRIAHWILQHGASNRTMGMCLGRTLVSYAVLLGIMKSGNCYLPIDESLPAERKAFLLEDSSAAMVFATQDVFEGVRFPKFCRLVDPENNHFSQSLTNMSAKNPEIAADPRDNCYLLYTSGSTGKPKGVLVNRGNLASFVEAQSEFICDVTTTEEVAGRGKYMGLASRAFDVHLGEAFLAWRHGLAALTAPRSTLLDDLALALSSLHITHASFVPSLLDQTGLTPEDAPDLVFLSVGGEKMSPKTKKLWGGHGRVGLINAYGPTEATIGCCSNRLFPDSNTNDIGIPLGDSQAHVLIPGTDHYALRGMPGELCFTGSLIANGYLNRPDAKGFVEDFHGQRMYRTGDIVKLGIDNHVYFLGRKDDQVKIRGQRVELGEVAEGVRTASNDPIDVATLVVKHPELSRVQLVAFIARTKAPKEKSQDPPEIVHAQLQETNSTLRAACQKTLPSSTVPDLIIPLAYIPLAATSAKADNKMLIQIFSSTSINDLMPRSSAGQSPDAVNRAMTDVETEILGIVSSVLKDKPSHVTPGSTLFELGIDSLSGISVFSKLRAAGYDCSVGMVMKNPTLEQLAQSGRQDTTDDNRRVEDVRKKLTEIEHAFLEGGEVGIVSNNIAAVRPCLPLQEVLVAQSMHQSLDGSDGAYVNHRRFGLGSGIDIDRLQAAWARLIYDNDILRTCFSTQNDGFLQIVLKPDAFGLQWEDTRLSHDFGIDDLQRQIGRDIVSNLTTVPPMRLRVVQLQDHELILLLSIHHALYDGISLEMMMHDVRSFYEGTLPQPRPSVLPFIEYLAGQDEDRQKEHWITLLHDWQHAPLLSESAVKFVTLQTSERTFSRKLSDLEGDATKLNVTFATLLQFGFASSMAQIVRTHDFIYGNVLSGRAVSVRDVDRVMAPCITTIPQRIKLEDPDAQVIDALTALQNANSESLEHQHVSPRSIQKWTGADRALYDCLFSFVRLQPATGPTATFLKEQGSDIGVDYPLAVEFEADPMGDKLVVRAGFTEAFGPSSSAELLLEKIEILVDAIVQQNSLTVGSLGIPIAGAKRNVKASETYDESTWLPLEEQVRSLISQYTSVPEHDIHKDTAFIHMGIDSISAIRFAKHLRTQGLKVSSADVVRHDRLGALCKHIGSSADQSPSNVVEPSAAQSEDPIAAVLASNGVTGIDRATQCYECTPLQSGMLAQSLATEGALYMHHHATRCDPNIDLNRLRLAWNSLVADLDILRTSFHYLPGEKVPWAAVVRPTVSSSWKEIEVANAHEHWLDLSRKSDFVERIQSNTPLASALMLRSKDSPVLVLTLHHAVYDGISLAMLYRHLAMRYHGNEAPQTTPFYEAARAVTRNAKAAASFWTDHVRDYTGAPLYATSEEPTYTLAERRVAHDMQLLENQCRKADLDIKDVCVAAFGKAMACLYGSRDVVFGQVMAARHGIAGDDNEVIGPMFNTVPFRVTIKDQLMTNSDVANQVHAVHAKSLEYQHAPLAEIQKKWRATASDPRAQLIDSIFVYSKIEKQASQGLEVFGQPLEADKSPVPSEYRLNFEVEHTQDGMVARALSSMSLAEINILLDHFKGAVTDIISQPARFATADPDQLRSLPAETKSATPSIDSFNQVAVARFADVIRTAMSEVAQVPKDKIALDSSIYSFGIDSIAAIQIVSCCKNAGVRLSVADILKGAMPGRICEIVHNKKTKRANANDEPKAAELVTPEEVEAAITKLSFSKDAVEDVLPCLPGQYYHLVSWLHSGRTLYEPGWSYRSTSSLDTDRLEAAWHTLRRRNAVLRTMFVALGPERALQVVLKSTAVQDDAFVVHEDRSGISLEDVVKSRAHSEARNPSDFFSLPIRLRLIKTADGDAVMIYVHHSLYDAWSMPRLVAELASIYNGIEAEQGPPFAQLVRHTLTSNDKSEEHKFWQESMAGREKAIIPSASSPADELDRRQSFAMVEGTKADVASLERVCATHSISPHHVVLVVFARVLARATSTSSPLFGFFQLGRSAAFDNIDKVTGPCVNTLPLGLISVLSRGVLELARELQQLLGARVPFEQTDLRTTLNAFDPTATQLPFNTHVNLLWHKSSSVGSVAEDDLFKPLAIGVPTDYSSPRVLPGQTAVDSLDTTLLPPGQLFVDVGPGEKGIIFGARADAALMDATGIQDFVGRIEDELLACMSELRGGEGHVAERPREENVVHQVHIVSQPNTKQQRQAVPSKLSNEAGDVLVKSE</sequence>
<dbReference type="InterPro" id="IPR020845">
    <property type="entry name" value="AMP-binding_CS"/>
</dbReference>
<feature type="region of interest" description="Disordered" evidence="6">
    <location>
        <begin position="4697"/>
        <end position="4722"/>
    </location>
</feature>
<evidence type="ECO:0000256" key="3">
    <source>
        <dbReference type="ARBA" id="ARBA00022553"/>
    </source>
</evidence>
<comment type="pathway">
    <text evidence="1">Siderophore biosynthesis.</text>
</comment>
<dbReference type="PROSITE" id="PS50075">
    <property type="entry name" value="CARRIER"/>
    <property type="match status" value="5"/>
</dbReference>
<protein>
    <submittedName>
        <fullName evidence="8">Nonribosomal peptide synthetase sidC</fullName>
    </submittedName>
</protein>
<dbReference type="PROSITE" id="PS00455">
    <property type="entry name" value="AMP_BINDING"/>
    <property type="match status" value="3"/>
</dbReference>
<evidence type="ECO:0000256" key="4">
    <source>
        <dbReference type="ARBA" id="ARBA00022598"/>
    </source>
</evidence>
<name>A0A9Q8UVC0_PASFU</name>
<dbReference type="GO" id="GO:0016874">
    <property type="term" value="F:ligase activity"/>
    <property type="evidence" value="ECO:0007669"/>
    <property type="project" value="UniProtKB-KW"/>
</dbReference>
<dbReference type="CDD" id="cd05918">
    <property type="entry name" value="A_NRPS_SidN3_like"/>
    <property type="match status" value="2"/>
</dbReference>
<dbReference type="InterPro" id="IPR010071">
    <property type="entry name" value="AA_adenyl_dom"/>
</dbReference>
<dbReference type="Gene3D" id="3.30.559.30">
    <property type="entry name" value="Nonribosomal peptide synthetase, condensation domain"/>
    <property type="match status" value="5"/>
</dbReference>
<feature type="domain" description="Carrier" evidence="7">
    <location>
        <begin position="1913"/>
        <end position="1986"/>
    </location>
</feature>
<feature type="domain" description="Carrier" evidence="7">
    <location>
        <begin position="794"/>
        <end position="871"/>
    </location>
</feature>
<dbReference type="GO" id="GO:0005737">
    <property type="term" value="C:cytoplasm"/>
    <property type="evidence" value="ECO:0007669"/>
    <property type="project" value="TreeGrafter"/>
</dbReference>
<dbReference type="InterPro" id="IPR020806">
    <property type="entry name" value="PKS_PP-bd"/>
</dbReference>
<dbReference type="SUPFAM" id="SSF47336">
    <property type="entry name" value="ACP-like"/>
    <property type="match status" value="5"/>
</dbReference>
<dbReference type="NCBIfam" id="TIGR01733">
    <property type="entry name" value="AA-adenyl-dom"/>
    <property type="match status" value="1"/>
</dbReference>
<dbReference type="OrthoDB" id="416786at2759"/>
<keyword evidence="4" id="KW-0436">Ligase</keyword>
<dbReference type="Pfam" id="PF13193">
    <property type="entry name" value="AMP-binding_C"/>
    <property type="match status" value="1"/>
</dbReference>
<dbReference type="InterPro" id="IPR025110">
    <property type="entry name" value="AMP-bd_C"/>
</dbReference>
<dbReference type="GO" id="GO:0010106">
    <property type="term" value="P:cellular response to iron ion starvation"/>
    <property type="evidence" value="ECO:0007669"/>
    <property type="project" value="UniProtKB-ARBA"/>
</dbReference>
<dbReference type="NCBIfam" id="NF003417">
    <property type="entry name" value="PRK04813.1"/>
    <property type="match status" value="3"/>
</dbReference>
<proteinExistence type="inferred from homology"/>
<dbReference type="InterPro" id="IPR006162">
    <property type="entry name" value="Ppantetheine_attach_site"/>
</dbReference>
<dbReference type="InterPro" id="IPR045851">
    <property type="entry name" value="AMP-bd_C_sf"/>
</dbReference>
<reference evidence="8" key="2">
    <citation type="journal article" date="2022" name="Microb. Genom.">
        <title>A chromosome-scale genome assembly of the tomato pathogen Cladosporium fulvum reveals a compartmentalized genome architecture and the presence of a dispensable chromosome.</title>
        <authorList>
            <person name="Zaccaron A.Z."/>
            <person name="Chen L.H."/>
            <person name="Samaras A."/>
            <person name="Stergiopoulos I."/>
        </authorList>
    </citation>
    <scope>NUCLEOTIDE SEQUENCE</scope>
    <source>
        <strain evidence="8">Race5_Kim</strain>
    </source>
</reference>
<dbReference type="GO" id="GO:0031177">
    <property type="term" value="F:phosphopantetheine binding"/>
    <property type="evidence" value="ECO:0007669"/>
    <property type="project" value="InterPro"/>
</dbReference>
<keyword evidence="9" id="KW-1185">Reference proteome</keyword>
<dbReference type="GO" id="GO:0031169">
    <property type="term" value="P:ferrichrome biosynthetic process"/>
    <property type="evidence" value="ECO:0007669"/>
    <property type="project" value="UniProtKB-ARBA"/>
</dbReference>
<dbReference type="InterPro" id="IPR000873">
    <property type="entry name" value="AMP-dep_synth/lig_dom"/>
</dbReference>
<organism evidence="8 9">
    <name type="scientific">Passalora fulva</name>
    <name type="common">Tomato leaf mold</name>
    <name type="synonym">Cladosporium fulvum</name>
    <dbReference type="NCBI Taxonomy" id="5499"/>
    <lineage>
        <taxon>Eukaryota</taxon>
        <taxon>Fungi</taxon>
        <taxon>Dikarya</taxon>
        <taxon>Ascomycota</taxon>
        <taxon>Pezizomycotina</taxon>
        <taxon>Dothideomycetes</taxon>
        <taxon>Dothideomycetidae</taxon>
        <taxon>Mycosphaerellales</taxon>
        <taxon>Mycosphaerellaceae</taxon>
        <taxon>Fulvia</taxon>
    </lineage>
</organism>
<dbReference type="FunFam" id="3.30.300.30:FF:000015">
    <property type="entry name" value="Nonribosomal peptide synthase SidD"/>
    <property type="match status" value="1"/>
</dbReference>
<dbReference type="KEGG" id="ffu:CLAFUR5_12913"/>
<dbReference type="EMBL" id="CP090173">
    <property type="protein sequence ID" value="UJO23844.1"/>
    <property type="molecule type" value="Genomic_DNA"/>
</dbReference>
<dbReference type="Pfam" id="PF00668">
    <property type="entry name" value="Condensation"/>
    <property type="match status" value="5"/>
</dbReference>
<evidence type="ECO:0000256" key="5">
    <source>
        <dbReference type="ARBA" id="ARBA00029454"/>
    </source>
</evidence>
<evidence type="ECO:0000259" key="7">
    <source>
        <dbReference type="PROSITE" id="PS50075"/>
    </source>
</evidence>
<dbReference type="Pfam" id="PF00550">
    <property type="entry name" value="PP-binding"/>
    <property type="match status" value="5"/>
</dbReference>
<dbReference type="Proteomes" id="UP000756132">
    <property type="component" value="Chromosome 11"/>
</dbReference>
<evidence type="ECO:0000313" key="9">
    <source>
        <dbReference type="Proteomes" id="UP000756132"/>
    </source>
</evidence>
<feature type="domain" description="Carrier" evidence="7">
    <location>
        <begin position="4123"/>
        <end position="4196"/>
    </location>
</feature>
<dbReference type="Gene3D" id="3.30.300.30">
    <property type="match status" value="3"/>
</dbReference>
<gene>
    <name evidence="8" type="ORF">CLAFUR5_12913</name>
</gene>
<dbReference type="Gene3D" id="1.10.1200.10">
    <property type="entry name" value="ACP-like"/>
    <property type="match status" value="5"/>
</dbReference>
<dbReference type="InterPro" id="IPR009081">
    <property type="entry name" value="PP-bd_ACP"/>
</dbReference>
<evidence type="ECO:0000256" key="2">
    <source>
        <dbReference type="ARBA" id="ARBA00022450"/>
    </source>
</evidence>
<dbReference type="Gene3D" id="3.30.559.10">
    <property type="entry name" value="Chloramphenicol acetyltransferase-like domain"/>
    <property type="match status" value="5"/>
</dbReference>
<dbReference type="SUPFAM" id="SSF52777">
    <property type="entry name" value="CoA-dependent acyltransferases"/>
    <property type="match status" value="10"/>
</dbReference>